<accession>A0A656YVG6</accession>
<proteinExistence type="predicted"/>
<keyword evidence="3" id="KW-0408">Iron</keyword>
<evidence type="ECO:0000313" key="7">
    <source>
        <dbReference type="Proteomes" id="UP000070257"/>
    </source>
</evidence>
<protein>
    <recommendedName>
        <fullName evidence="5">Radical SAM core domain-containing protein</fullName>
    </recommendedName>
</protein>
<dbReference type="Pfam" id="PF04055">
    <property type="entry name" value="Radical_SAM"/>
    <property type="match status" value="1"/>
</dbReference>
<dbReference type="GO" id="GO:0051536">
    <property type="term" value="F:iron-sulfur cluster binding"/>
    <property type="evidence" value="ECO:0007669"/>
    <property type="project" value="UniProtKB-KW"/>
</dbReference>
<evidence type="ECO:0000256" key="2">
    <source>
        <dbReference type="ARBA" id="ARBA00022723"/>
    </source>
</evidence>
<dbReference type="InterPro" id="IPR058240">
    <property type="entry name" value="rSAM_sf"/>
</dbReference>
<dbReference type="Gene3D" id="3.20.20.70">
    <property type="entry name" value="Aldolase class I"/>
    <property type="match status" value="1"/>
</dbReference>
<evidence type="ECO:0000256" key="3">
    <source>
        <dbReference type="ARBA" id="ARBA00023004"/>
    </source>
</evidence>
<dbReference type="Proteomes" id="UP000070257">
    <property type="component" value="Unassembled WGS sequence"/>
</dbReference>
<evidence type="ECO:0000259" key="5">
    <source>
        <dbReference type="Pfam" id="PF04055"/>
    </source>
</evidence>
<sequence>MWIKLEEFKIDEPKSGGIFLSYRCSGSCRHCMYSCSPEWSKDWISPEDVEEVLKHLSGKIQGPRTGPRAVGLNSGLHFTGGEPFLNYDLLVELVGTASRLDIPGTFVETNCYWCGDEDLTEERFSELKEAGLDGLLVSVNPFTAEHVPVENALRAIEKGKKCSVRTCWFTRRASSTD</sequence>
<keyword evidence="4" id="KW-0411">Iron-sulfur</keyword>
<dbReference type="EMBL" id="LHXT01000114">
    <property type="protein sequence ID" value="KXA96282.1"/>
    <property type="molecule type" value="Genomic_DNA"/>
</dbReference>
<dbReference type="PANTHER" id="PTHR11228:SF7">
    <property type="entry name" value="PQQA PEPTIDE CYCLASE"/>
    <property type="match status" value="1"/>
</dbReference>
<comment type="caution">
    <text evidence="6">The sequence shown here is derived from an EMBL/GenBank/DDBJ whole genome shotgun (WGS) entry which is preliminary data.</text>
</comment>
<name>A0A656YVG6_9EURY</name>
<dbReference type="SUPFAM" id="SSF102114">
    <property type="entry name" value="Radical SAM enzymes"/>
    <property type="match status" value="1"/>
</dbReference>
<evidence type="ECO:0000313" key="6">
    <source>
        <dbReference type="EMBL" id="KXA96282.1"/>
    </source>
</evidence>
<keyword evidence="7" id="KW-1185">Reference proteome</keyword>
<dbReference type="GO" id="GO:0046872">
    <property type="term" value="F:metal ion binding"/>
    <property type="evidence" value="ECO:0007669"/>
    <property type="project" value="UniProtKB-KW"/>
</dbReference>
<dbReference type="InterPro" id="IPR007197">
    <property type="entry name" value="rSAM"/>
</dbReference>
<dbReference type="InterPro" id="IPR013785">
    <property type="entry name" value="Aldolase_TIM"/>
</dbReference>
<reference evidence="6 7" key="1">
    <citation type="journal article" date="2016" name="Sci. Rep.">
        <title>Metabolic traits of an uncultured archaeal lineage -MSBL1- from brine pools of the Red Sea.</title>
        <authorList>
            <person name="Mwirichia R."/>
            <person name="Alam I."/>
            <person name="Rashid M."/>
            <person name="Vinu M."/>
            <person name="Ba-Alawi W."/>
            <person name="Anthony Kamau A."/>
            <person name="Kamanda Ngugi D."/>
            <person name="Goker M."/>
            <person name="Klenk H.P."/>
            <person name="Bajic V."/>
            <person name="Stingl U."/>
        </authorList>
    </citation>
    <scope>NUCLEOTIDE SEQUENCE [LARGE SCALE GENOMIC DNA]</scope>
    <source>
        <strain evidence="6">SCGC-AAA259J03</strain>
    </source>
</reference>
<dbReference type="GO" id="GO:0003824">
    <property type="term" value="F:catalytic activity"/>
    <property type="evidence" value="ECO:0007669"/>
    <property type="project" value="InterPro"/>
</dbReference>
<evidence type="ECO:0000256" key="4">
    <source>
        <dbReference type="ARBA" id="ARBA00023014"/>
    </source>
</evidence>
<organism evidence="6 7">
    <name type="scientific">candidate division MSBL1 archaeon SCGC-AAA259J03</name>
    <dbReference type="NCBI Taxonomy" id="1698269"/>
    <lineage>
        <taxon>Archaea</taxon>
        <taxon>Methanobacteriati</taxon>
        <taxon>Methanobacteriota</taxon>
        <taxon>candidate division MSBL1</taxon>
    </lineage>
</organism>
<keyword evidence="1" id="KW-0949">S-adenosyl-L-methionine</keyword>
<dbReference type="CDD" id="cd01335">
    <property type="entry name" value="Radical_SAM"/>
    <property type="match status" value="1"/>
</dbReference>
<keyword evidence="2" id="KW-0479">Metal-binding</keyword>
<gene>
    <name evidence="6" type="ORF">AKJ39_04820</name>
</gene>
<feature type="domain" description="Radical SAM core" evidence="5">
    <location>
        <begin position="20"/>
        <end position="152"/>
    </location>
</feature>
<dbReference type="InterPro" id="IPR050377">
    <property type="entry name" value="Radical_SAM_PqqE_MftC-like"/>
</dbReference>
<dbReference type="AlphaFoldDB" id="A0A656YVG6"/>
<evidence type="ECO:0000256" key="1">
    <source>
        <dbReference type="ARBA" id="ARBA00022691"/>
    </source>
</evidence>
<dbReference type="PANTHER" id="PTHR11228">
    <property type="entry name" value="RADICAL SAM DOMAIN PROTEIN"/>
    <property type="match status" value="1"/>
</dbReference>
<dbReference type="SFLD" id="SFLDS00029">
    <property type="entry name" value="Radical_SAM"/>
    <property type="match status" value="1"/>
</dbReference>